<dbReference type="Gene3D" id="2.70.40.10">
    <property type="match status" value="1"/>
</dbReference>
<dbReference type="Proteomes" id="UP000533724">
    <property type="component" value="Unassembled WGS sequence"/>
</dbReference>
<feature type="region of interest" description="Disordered" evidence="1">
    <location>
        <begin position="247"/>
        <end position="271"/>
    </location>
</feature>
<feature type="compositionally biased region" description="Basic and acidic residues" evidence="1">
    <location>
        <begin position="328"/>
        <end position="347"/>
    </location>
</feature>
<feature type="compositionally biased region" description="Basic and acidic residues" evidence="1">
    <location>
        <begin position="255"/>
        <end position="271"/>
    </location>
</feature>
<dbReference type="InterPro" id="IPR036157">
    <property type="entry name" value="dUTPase-like_sf"/>
</dbReference>
<evidence type="ECO:0000256" key="1">
    <source>
        <dbReference type="SAM" id="MobiDB-lite"/>
    </source>
</evidence>
<keyword evidence="2" id="KW-0472">Membrane</keyword>
<feature type="transmembrane region" description="Helical" evidence="2">
    <location>
        <begin position="285"/>
        <end position="308"/>
    </location>
</feature>
<sequence length="379" mass="41671">MSGQEASQEKEVEIFSTEDGRRRALALKLDEKDPFPEIAPSLLSADDIDRYVRHTGLIAPYHRGGENDRLKKASYEGRIGDYAYKFDEHGVLVPILAKGKGLVVPANTIVFVETNLEFRLPSYIALRFNMAITHVHRGLLLGTGPLIDPGFWGKLCIPLHNLTNEDYEIPADQGLIWVEFTKTTSTPTSGRNPVVTVTKSSEDPNNPGAWNITKFIEKAAKQYGPPENSVAIRSSIPLMAESARKQAVGAAGDARQAREDAAKSQKSSDEAKASAEQIKSKVESYGIIALLVSIATAFSIWASFYFGLRTDLSALSARVDTAIGSASKAEESEKGKPHELSAEERLRSDIDNLRRRLDDMARENATLKGQLQTLSESRR</sequence>
<evidence type="ECO:0000313" key="4">
    <source>
        <dbReference type="Proteomes" id="UP000533724"/>
    </source>
</evidence>
<feature type="region of interest" description="Disordered" evidence="1">
    <location>
        <begin position="325"/>
        <end position="347"/>
    </location>
</feature>
<dbReference type="AlphaFoldDB" id="A0A7W6XVR3"/>
<keyword evidence="2" id="KW-0812">Transmembrane</keyword>
<reference evidence="3 4" key="1">
    <citation type="submission" date="2020-08" db="EMBL/GenBank/DDBJ databases">
        <title>Genomic Encyclopedia of Type Strains, Phase IV (KMG-V): Genome sequencing to study the core and pangenomes of soil and plant-associated prokaryotes.</title>
        <authorList>
            <person name="Whitman W."/>
        </authorList>
    </citation>
    <scope>NUCLEOTIDE SEQUENCE [LARGE SCALE GENOMIC DNA]</scope>
    <source>
        <strain evidence="3 4">SEMIA 414</strain>
    </source>
</reference>
<dbReference type="SUPFAM" id="SSF51283">
    <property type="entry name" value="dUTPase-like"/>
    <property type="match status" value="1"/>
</dbReference>
<dbReference type="RefSeq" id="WP_131591482.1">
    <property type="nucleotide sequence ID" value="NZ_JACIHI010000002.1"/>
</dbReference>
<keyword evidence="2" id="KW-1133">Transmembrane helix</keyword>
<protein>
    <submittedName>
        <fullName evidence="3">Deoxycytidine triphosphate deaminase</fullName>
    </submittedName>
</protein>
<organism evidence="3 4">
    <name type="scientific">Rhizobium esperanzae</name>
    <dbReference type="NCBI Taxonomy" id="1967781"/>
    <lineage>
        <taxon>Bacteria</taxon>
        <taxon>Pseudomonadati</taxon>
        <taxon>Pseudomonadota</taxon>
        <taxon>Alphaproteobacteria</taxon>
        <taxon>Hyphomicrobiales</taxon>
        <taxon>Rhizobiaceae</taxon>
        <taxon>Rhizobium/Agrobacterium group</taxon>
        <taxon>Rhizobium</taxon>
    </lineage>
</organism>
<name>A0A7W6XVR3_9HYPH</name>
<gene>
    <name evidence="3" type="ORF">GGE15_001389</name>
</gene>
<dbReference type="EMBL" id="JACIHI010000002">
    <property type="protein sequence ID" value="MBB4438140.1"/>
    <property type="molecule type" value="Genomic_DNA"/>
</dbReference>
<accession>A0A7W6XVR3</accession>
<proteinExistence type="predicted"/>
<comment type="caution">
    <text evidence="3">The sequence shown here is derived from an EMBL/GenBank/DDBJ whole genome shotgun (WGS) entry which is preliminary data.</text>
</comment>
<evidence type="ECO:0000256" key="2">
    <source>
        <dbReference type="SAM" id="Phobius"/>
    </source>
</evidence>
<evidence type="ECO:0000313" key="3">
    <source>
        <dbReference type="EMBL" id="MBB4438140.1"/>
    </source>
</evidence>